<evidence type="ECO:0000313" key="2">
    <source>
        <dbReference type="EMBL" id="RDX55134.1"/>
    </source>
</evidence>
<dbReference type="OrthoDB" id="2337158at2759"/>
<dbReference type="Proteomes" id="UP000256964">
    <property type="component" value="Unassembled WGS sequence"/>
</dbReference>
<feature type="region of interest" description="Disordered" evidence="1">
    <location>
        <begin position="78"/>
        <end position="101"/>
    </location>
</feature>
<feature type="compositionally biased region" description="Low complexity" evidence="1">
    <location>
        <begin position="373"/>
        <end position="401"/>
    </location>
</feature>
<feature type="compositionally biased region" description="Polar residues" evidence="1">
    <location>
        <begin position="402"/>
        <end position="411"/>
    </location>
</feature>
<evidence type="ECO:0000313" key="3">
    <source>
        <dbReference type="Proteomes" id="UP000256964"/>
    </source>
</evidence>
<dbReference type="EMBL" id="KZ857383">
    <property type="protein sequence ID" value="RDX55134.1"/>
    <property type="molecule type" value="Genomic_DNA"/>
</dbReference>
<evidence type="ECO:0000256" key="1">
    <source>
        <dbReference type="SAM" id="MobiDB-lite"/>
    </source>
</evidence>
<name>A0A371DRL1_9APHY</name>
<accession>A0A371DRL1</accession>
<reference evidence="2 3" key="1">
    <citation type="journal article" date="2018" name="Biotechnol. Biofuels">
        <title>Integrative visual omics of the white-rot fungus Polyporus brumalis exposes the biotechnological potential of its oxidative enzymes for delignifying raw plant biomass.</title>
        <authorList>
            <person name="Miyauchi S."/>
            <person name="Rancon A."/>
            <person name="Drula E."/>
            <person name="Hage H."/>
            <person name="Chaduli D."/>
            <person name="Favel A."/>
            <person name="Grisel S."/>
            <person name="Henrissat B."/>
            <person name="Herpoel-Gimbert I."/>
            <person name="Ruiz-Duenas F.J."/>
            <person name="Chevret D."/>
            <person name="Hainaut M."/>
            <person name="Lin J."/>
            <person name="Wang M."/>
            <person name="Pangilinan J."/>
            <person name="Lipzen A."/>
            <person name="Lesage-Meessen L."/>
            <person name="Navarro D."/>
            <person name="Riley R."/>
            <person name="Grigoriev I.V."/>
            <person name="Zhou S."/>
            <person name="Raouche S."/>
            <person name="Rosso M.N."/>
        </authorList>
    </citation>
    <scope>NUCLEOTIDE SEQUENCE [LARGE SCALE GENOMIC DNA]</scope>
    <source>
        <strain evidence="2 3">BRFM 1820</strain>
    </source>
</reference>
<feature type="region of interest" description="Disordered" evidence="1">
    <location>
        <begin position="348"/>
        <end position="417"/>
    </location>
</feature>
<dbReference type="STRING" id="139420.A0A371DRL1"/>
<gene>
    <name evidence="2" type="ORF">OH76DRAFT_1397503</name>
</gene>
<keyword evidence="3" id="KW-1185">Reference proteome</keyword>
<feature type="compositionally biased region" description="Basic residues" evidence="1">
    <location>
        <begin position="358"/>
        <end position="371"/>
    </location>
</feature>
<organism evidence="2 3">
    <name type="scientific">Lentinus brumalis</name>
    <dbReference type="NCBI Taxonomy" id="2498619"/>
    <lineage>
        <taxon>Eukaryota</taxon>
        <taxon>Fungi</taxon>
        <taxon>Dikarya</taxon>
        <taxon>Basidiomycota</taxon>
        <taxon>Agaricomycotina</taxon>
        <taxon>Agaricomycetes</taxon>
        <taxon>Polyporales</taxon>
        <taxon>Polyporaceae</taxon>
        <taxon>Lentinus</taxon>
    </lineage>
</organism>
<protein>
    <submittedName>
        <fullName evidence="2">Uncharacterized protein</fullName>
    </submittedName>
</protein>
<dbReference type="AlphaFoldDB" id="A0A371DRL1"/>
<proteinExistence type="predicted"/>
<sequence>MAIKHPSLAPAERELTIHQRNLVDTNFEEGQYEAAIFVLDEITSRKCKPFPAHIRQLIYIALYPPPSIEDQLEEEAMKLEPGSPSKVLSRRHKSSLAPTPKAVASAQDLLKKLSRTNKPESLACAVPSYPDDPSLGLNNRAEEEDSYIAKQALRLQNARCCWEILKEGFIQRSGSDMMSSPRKPTSRRSTRGHYDGDDGWEDEDNDTPAPVGDHAWSVLDWLLALFEKDEAAVERAGQVRYSPLLLSQIPPSRAHNTPRWDVEMPLDVAFHALLQDGEAQRSLGVRLISLLINLTSTTLLDLNMFLNAVSTRVSSPSVDILSYLFSSLPPTQTIGHFKVMLCRHALGGSHTMSGKPKPQARARAQPRRRTRTTTDAAADASAGASTSADADAGANGSLGASNQPSTPNAQDTGADGASSVARKYPAISTSDVLELFTRASKLDAASVALTLSLKAELLISYALVQQNLGPNDRDGAWQDILHDGTLRRAVEDVFDLGRVSRSTDAHARELIRTKKDALFLAMSMW</sequence>
<feature type="compositionally biased region" description="Acidic residues" evidence="1">
    <location>
        <begin position="197"/>
        <end position="206"/>
    </location>
</feature>
<feature type="region of interest" description="Disordered" evidence="1">
    <location>
        <begin position="174"/>
        <end position="209"/>
    </location>
</feature>